<evidence type="ECO:0000256" key="7">
    <source>
        <dbReference type="ARBA" id="ARBA00023170"/>
    </source>
</evidence>
<evidence type="ECO:0000313" key="12">
    <source>
        <dbReference type="Proteomes" id="UP000192578"/>
    </source>
</evidence>
<evidence type="ECO:0000256" key="1">
    <source>
        <dbReference type="ARBA" id="ARBA00004651"/>
    </source>
</evidence>
<proteinExistence type="predicted"/>
<keyword evidence="6 9" id="KW-0472">Membrane</keyword>
<evidence type="ECO:0000256" key="6">
    <source>
        <dbReference type="ARBA" id="ARBA00023136"/>
    </source>
</evidence>
<protein>
    <recommendedName>
        <fullName evidence="10">G-protein coupled receptors family 1 profile domain-containing protein</fullName>
    </recommendedName>
</protein>
<keyword evidence="2" id="KW-1003">Cell membrane</keyword>
<dbReference type="AlphaFoldDB" id="A0A1W0WXP3"/>
<keyword evidence="8" id="KW-0807">Transducer</keyword>
<dbReference type="InterPro" id="IPR050569">
    <property type="entry name" value="TAAR"/>
</dbReference>
<keyword evidence="12" id="KW-1185">Reference proteome</keyword>
<dbReference type="EMBL" id="MTYJ01000034">
    <property type="protein sequence ID" value="OQV19979.1"/>
    <property type="molecule type" value="Genomic_DNA"/>
</dbReference>
<dbReference type="PANTHER" id="PTHR24249">
    <property type="entry name" value="HISTAMINE RECEPTOR-RELATED G-PROTEIN COUPLED RECEPTOR"/>
    <property type="match status" value="1"/>
</dbReference>
<keyword evidence="7" id="KW-0675">Receptor</keyword>
<accession>A0A1W0WXP3</accession>
<evidence type="ECO:0000259" key="10">
    <source>
        <dbReference type="PROSITE" id="PS50262"/>
    </source>
</evidence>
<evidence type="ECO:0000256" key="3">
    <source>
        <dbReference type="ARBA" id="ARBA00022692"/>
    </source>
</evidence>
<organism evidence="11 12">
    <name type="scientific">Hypsibius exemplaris</name>
    <name type="common">Freshwater tardigrade</name>
    <dbReference type="NCBI Taxonomy" id="2072580"/>
    <lineage>
        <taxon>Eukaryota</taxon>
        <taxon>Metazoa</taxon>
        <taxon>Ecdysozoa</taxon>
        <taxon>Tardigrada</taxon>
        <taxon>Eutardigrada</taxon>
        <taxon>Parachela</taxon>
        <taxon>Hypsibioidea</taxon>
        <taxon>Hypsibiidae</taxon>
        <taxon>Hypsibius</taxon>
    </lineage>
</organism>
<reference evidence="12" key="1">
    <citation type="submission" date="2017-01" db="EMBL/GenBank/DDBJ databases">
        <title>Comparative genomics of anhydrobiosis in the tardigrade Hypsibius dujardini.</title>
        <authorList>
            <person name="Yoshida Y."/>
            <person name="Koutsovoulos G."/>
            <person name="Laetsch D."/>
            <person name="Stevens L."/>
            <person name="Kumar S."/>
            <person name="Horikawa D."/>
            <person name="Ishino K."/>
            <person name="Komine S."/>
            <person name="Tomita M."/>
            <person name="Blaxter M."/>
            <person name="Arakawa K."/>
        </authorList>
    </citation>
    <scope>NUCLEOTIDE SEQUENCE [LARGE SCALE GENOMIC DNA]</scope>
    <source>
        <strain evidence="12">Z151</strain>
    </source>
</reference>
<dbReference type="PROSITE" id="PS50262">
    <property type="entry name" value="G_PROTEIN_RECEP_F1_2"/>
    <property type="match status" value="1"/>
</dbReference>
<dbReference type="OrthoDB" id="6117944at2759"/>
<evidence type="ECO:0000256" key="2">
    <source>
        <dbReference type="ARBA" id="ARBA00022475"/>
    </source>
</evidence>
<evidence type="ECO:0000313" key="11">
    <source>
        <dbReference type="EMBL" id="OQV19979.1"/>
    </source>
</evidence>
<feature type="transmembrane region" description="Helical" evidence="9">
    <location>
        <begin position="12"/>
        <end position="31"/>
    </location>
</feature>
<dbReference type="Pfam" id="PF00001">
    <property type="entry name" value="7tm_1"/>
    <property type="match status" value="1"/>
</dbReference>
<dbReference type="InterPro" id="IPR000276">
    <property type="entry name" value="GPCR_Rhodpsn"/>
</dbReference>
<comment type="caution">
    <text evidence="11">The sequence shown here is derived from an EMBL/GenBank/DDBJ whole genome shotgun (WGS) entry which is preliminary data.</text>
</comment>
<feature type="transmembrane region" description="Helical" evidence="9">
    <location>
        <begin position="126"/>
        <end position="144"/>
    </location>
</feature>
<comment type="subcellular location">
    <subcellularLocation>
        <location evidence="1">Cell membrane</location>
        <topology evidence="1">Multi-pass membrane protein</topology>
    </subcellularLocation>
</comment>
<dbReference type="SUPFAM" id="SSF81321">
    <property type="entry name" value="Family A G protein-coupled receptor-like"/>
    <property type="match status" value="1"/>
</dbReference>
<feature type="domain" description="G-protein coupled receptors family 1 profile" evidence="10">
    <location>
        <begin position="22"/>
        <end position="137"/>
    </location>
</feature>
<dbReference type="GO" id="GO:0005886">
    <property type="term" value="C:plasma membrane"/>
    <property type="evidence" value="ECO:0007669"/>
    <property type="project" value="UniProtKB-SubCell"/>
</dbReference>
<evidence type="ECO:0000256" key="8">
    <source>
        <dbReference type="ARBA" id="ARBA00023224"/>
    </source>
</evidence>
<evidence type="ECO:0000256" key="4">
    <source>
        <dbReference type="ARBA" id="ARBA00022989"/>
    </source>
</evidence>
<evidence type="ECO:0000256" key="9">
    <source>
        <dbReference type="SAM" id="Phobius"/>
    </source>
</evidence>
<gene>
    <name evidence="11" type="ORF">BV898_05983</name>
</gene>
<sequence>MVRVASLHPAILYTQGSLTILAKLILSVTFYTTKKLHTSSNILLISNSVADSLVGLYLMCVPLFPTQIQRNSMNSCLPVRHEICLLLSSLGPHLYSASMAHWAAIAVERYLRIFHTELHKMYARRLLLPAILMCWLLPGLYIYGIRCLPILVKAYPYDQVGRDGGMAQQI</sequence>
<keyword evidence="4 9" id="KW-1133">Transmembrane helix</keyword>
<name>A0A1W0WXP3_HYPEX</name>
<dbReference type="InterPro" id="IPR017452">
    <property type="entry name" value="GPCR_Rhodpsn_7TM"/>
</dbReference>
<keyword evidence="3 9" id="KW-0812">Transmembrane</keyword>
<dbReference type="GO" id="GO:0004930">
    <property type="term" value="F:G protein-coupled receptor activity"/>
    <property type="evidence" value="ECO:0007669"/>
    <property type="project" value="UniProtKB-KW"/>
</dbReference>
<dbReference type="Proteomes" id="UP000192578">
    <property type="component" value="Unassembled WGS sequence"/>
</dbReference>
<dbReference type="Gene3D" id="1.20.1070.10">
    <property type="entry name" value="Rhodopsin 7-helix transmembrane proteins"/>
    <property type="match status" value="1"/>
</dbReference>
<keyword evidence="5" id="KW-0297">G-protein coupled receptor</keyword>
<evidence type="ECO:0000256" key="5">
    <source>
        <dbReference type="ARBA" id="ARBA00023040"/>
    </source>
</evidence>